<reference evidence="2 3" key="1">
    <citation type="submission" date="2024-03" db="EMBL/GenBank/DDBJ databases">
        <title>The Acrasis kona genome and developmental transcriptomes reveal deep origins of eukaryotic multicellular pathways.</title>
        <authorList>
            <person name="Sheikh S."/>
            <person name="Fu C.-J."/>
            <person name="Brown M.W."/>
            <person name="Baldauf S.L."/>
        </authorList>
    </citation>
    <scope>NUCLEOTIDE SEQUENCE [LARGE SCALE GENOMIC DNA]</scope>
    <source>
        <strain evidence="2 3">ATCC MYA-3509</strain>
    </source>
</reference>
<evidence type="ECO:0000256" key="1">
    <source>
        <dbReference type="SAM" id="MobiDB-lite"/>
    </source>
</evidence>
<protein>
    <submittedName>
        <fullName evidence="2">Nucleoporin Nup116</fullName>
    </submittedName>
</protein>
<feature type="compositionally biased region" description="Basic and acidic residues" evidence="1">
    <location>
        <begin position="28"/>
        <end position="53"/>
    </location>
</feature>
<accession>A0AAW2Z1J8</accession>
<dbReference type="Proteomes" id="UP001431209">
    <property type="component" value="Unassembled WGS sequence"/>
</dbReference>
<feature type="compositionally biased region" description="Polar residues" evidence="1">
    <location>
        <begin position="8"/>
        <end position="20"/>
    </location>
</feature>
<dbReference type="EMBL" id="JAOPGA020000939">
    <property type="protein sequence ID" value="KAL0483147.1"/>
    <property type="molecule type" value="Genomic_DNA"/>
</dbReference>
<name>A0AAW2Z1J8_9EUKA</name>
<comment type="caution">
    <text evidence="2">The sequence shown here is derived from an EMBL/GenBank/DDBJ whole genome shotgun (WGS) entry which is preliminary data.</text>
</comment>
<keyword evidence="3" id="KW-1185">Reference proteome</keyword>
<evidence type="ECO:0000313" key="2">
    <source>
        <dbReference type="EMBL" id="KAL0483147.1"/>
    </source>
</evidence>
<evidence type="ECO:0000313" key="3">
    <source>
        <dbReference type="Proteomes" id="UP001431209"/>
    </source>
</evidence>
<dbReference type="AlphaFoldDB" id="A0AAW2Z1J8"/>
<organism evidence="2 3">
    <name type="scientific">Acrasis kona</name>
    <dbReference type="NCBI Taxonomy" id="1008807"/>
    <lineage>
        <taxon>Eukaryota</taxon>
        <taxon>Discoba</taxon>
        <taxon>Heterolobosea</taxon>
        <taxon>Tetramitia</taxon>
        <taxon>Eutetramitia</taxon>
        <taxon>Acrasidae</taxon>
        <taxon>Acrasis</taxon>
    </lineage>
</organism>
<gene>
    <name evidence="2" type="ORF">AKO1_014795</name>
</gene>
<proteinExistence type="predicted"/>
<feature type="region of interest" description="Disordered" evidence="1">
    <location>
        <begin position="1"/>
        <end position="53"/>
    </location>
</feature>
<sequence>MPSGPESPESQKTVRSQPKSKATRKKQSIKENTKKRKGEGAPEKGKKQKKNVDYDENLLKFMKEQNQYFNEVDKTVLVNEDNVDDVVRIEEKSKQLIKEDEEQKPSTSTFNSLVDHSKLSTLEMRLKHPELYKEYLEYTKAVGDFLEPINFAEFLEQNGIYE</sequence>